<name>A0A915KSD1_ROMCU</name>
<reference evidence="2" key="1">
    <citation type="submission" date="2022-11" db="UniProtKB">
        <authorList>
            <consortium name="WormBaseParasite"/>
        </authorList>
    </citation>
    <scope>IDENTIFICATION</scope>
</reference>
<evidence type="ECO:0000313" key="2">
    <source>
        <dbReference type="WBParaSite" id="nRc.2.0.1.t41799-RA"/>
    </source>
</evidence>
<dbReference type="AlphaFoldDB" id="A0A915KSD1"/>
<accession>A0A915KSD1</accession>
<organism evidence="1 2">
    <name type="scientific">Romanomermis culicivorax</name>
    <name type="common">Nematode worm</name>
    <dbReference type="NCBI Taxonomy" id="13658"/>
    <lineage>
        <taxon>Eukaryota</taxon>
        <taxon>Metazoa</taxon>
        <taxon>Ecdysozoa</taxon>
        <taxon>Nematoda</taxon>
        <taxon>Enoplea</taxon>
        <taxon>Dorylaimia</taxon>
        <taxon>Mermithida</taxon>
        <taxon>Mermithoidea</taxon>
        <taxon>Mermithidae</taxon>
        <taxon>Romanomermis</taxon>
    </lineage>
</organism>
<proteinExistence type="predicted"/>
<protein>
    <submittedName>
        <fullName evidence="2">Uncharacterized protein</fullName>
    </submittedName>
</protein>
<dbReference type="Proteomes" id="UP000887565">
    <property type="component" value="Unplaced"/>
</dbReference>
<evidence type="ECO:0000313" key="1">
    <source>
        <dbReference type="Proteomes" id="UP000887565"/>
    </source>
</evidence>
<keyword evidence="1" id="KW-1185">Reference proteome</keyword>
<dbReference type="WBParaSite" id="nRc.2.0.1.t41799-RA">
    <property type="protein sequence ID" value="nRc.2.0.1.t41799-RA"/>
    <property type="gene ID" value="nRc.2.0.1.g41799"/>
</dbReference>
<sequence>MGNCCRGAAHQQQTASSPSGAGIKLLSPTPATASVEVQSRTPTISSASQQQAIFSSLSTINFITYFNVAISISPSTYELTLTSIYQLCYLVNFVIVNSQYFTILISKDTLAN</sequence>